<dbReference type="SMART" id="SM00850">
    <property type="entry name" value="LytTR"/>
    <property type="match status" value="1"/>
</dbReference>
<feature type="modified residue" description="4-aspartylphosphate" evidence="5">
    <location>
        <position position="59"/>
    </location>
</feature>
<dbReference type="AlphaFoldDB" id="A0A850QZD0"/>
<dbReference type="Gene3D" id="2.40.50.1020">
    <property type="entry name" value="LytTr DNA-binding domain"/>
    <property type="match status" value="1"/>
</dbReference>
<dbReference type="RefSeq" id="WP_176942288.1">
    <property type="nucleotide sequence ID" value="NZ_JABZEC010000002.1"/>
</dbReference>
<keyword evidence="2" id="KW-0902">Two-component regulatory system</keyword>
<dbReference type="InterPro" id="IPR011006">
    <property type="entry name" value="CheY-like_superfamily"/>
</dbReference>
<evidence type="ECO:0000256" key="5">
    <source>
        <dbReference type="PROSITE-ProRule" id="PRU00169"/>
    </source>
</evidence>
<dbReference type="SMART" id="SM00448">
    <property type="entry name" value="REC"/>
    <property type="match status" value="1"/>
</dbReference>
<dbReference type="SUPFAM" id="SSF52172">
    <property type="entry name" value="CheY-like"/>
    <property type="match status" value="1"/>
</dbReference>
<dbReference type="InterPro" id="IPR046947">
    <property type="entry name" value="LytR-like"/>
</dbReference>
<evidence type="ECO:0000259" key="7">
    <source>
        <dbReference type="PROSITE" id="PS50930"/>
    </source>
</evidence>
<dbReference type="GO" id="GO:0003677">
    <property type="term" value="F:DNA binding"/>
    <property type="evidence" value="ECO:0007669"/>
    <property type="project" value="InterPro"/>
</dbReference>
<keyword evidence="5" id="KW-0597">Phosphoprotein</keyword>
<protein>
    <submittedName>
        <fullName evidence="8">Response regulator transcription factor</fullName>
    </submittedName>
</protein>
<dbReference type="Pfam" id="PF00072">
    <property type="entry name" value="Response_reg"/>
    <property type="match status" value="1"/>
</dbReference>
<proteinExistence type="predicted"/>
<keyword evidence="1" id="KW-0963">Cytoplasm</keyword>
<dbReference type="InterPro" id="IPR007492">
    <property type="entry name" value="LytTR_DNA-bd_dom"/>
</dbReference>
<evidence type="ECO:0000256" key="4">
    <source>
        <dbReference type="ARBA" id="ARBA00037164"/>
    </source>
</evidence>
<evidence type="ECO:0000313" key="8">
    <source>
        <dbReference type="EMBL" id="NVY96129.1"/>
    </source>
</evidence>
<dbReference type="Proteomes" id="UP000563523">
    <property type="component" value="Unassembled WGS sequence"/>
</dbReference>
<comment type="caution">
    <text evidence="8">The sequence shown here is derived from an EMBL/GenBank/DDBJ whole genome shotgun (WGS) entry which is preliminary data.</text>
</comment>
<name>A0A850QZD0_9LACO</name>
<feature type="domain" description="Response regulatory" evidence="6">
    <location>
        <begin position="2"/>
        <end position="126"/>
    </location>
</feature>
<evidence type="ECO:0000256" key="2">
    <source>
        <dbReference type="ARBA" id="ARBA00023012"/>
    </source>
</evidence>
<keyword evidence="9" id="KW-1185">Reference proteome</keyword>
<dbReference type="CDD" id="cd17533">
    <property type="entry name" value="REC_LytTR_AgrA-like"/>
    <property type="match status" value="1"/>
</dbReference>
<keyword evidence="3" id="KW-0010">Activator</keyword>
<evidence type="ECO:0000259" key="6">
    <source>
        <dbReference type="PROSITE" id="PS50110"/>
    </source>
</evidence>
<organism evidence="8 9">
    <name type="scientific">Bombilactobacillus apium</name>
    <dbReference type="NCBI Taxonomy" id="2675299"/>
    <lineage>
        <taxon>Bacteria</taxon>
        <taxon>Bacillati</taxon>
        <taxon>Bacillota</taxon>
        <taxon>Bacilli</taxon>
        <taxon>Lactobacillales</taxon>
        <taxon>Lactobacillaceae</taxon>
        <taxon>Bombilactobacillus</taxon>
    </lineage>
</organism>
<dbReference type="Pfam" id="PF04397">
    <property type="entry name" value="LytTR"/>
    <property type="match status" value="1"/>
</dbReference>
<sequence length="245" mass="28636">MNVYILEDDLFQRQKLATTVNQIITENKWPLTKVSQTSKPQEILTQISNGSTYNLYLLDIQIKNNSKSGLELAQKIRSQDEMGIIVFVTTHSEFAARTYAYKVSAFDFIDKTWSPAIISDHLTDALNSLYKKTLQRENKAEMFNFQNQNSNFRVPFNDILYFETTSISHKLKLICKDRVISFYASMKSIVDLDDRFVQCHRSYIINLANVTQIDRRKNLVFFSKNQHCLITRRKIKSVLEQLQQL</sequence>
<evidence type="ECO:0000256" key="3">
    <source>
        <dbReference type="ARBA" id="ARBA00023159"/>
    </source>
</evidence>
<dbReference type="EMBL" id="JABZEC010000002">
    <property type="protein sequence ID" value="NVY96129.1"/>
    <property type="molecule type" value="Genomic_DNA"/>
</dbReference>
<accession>A0A850QZD0</accession>
<evidence type="ECO:0000256" key="1">
    <source>
        <dbReference type="ARBA" id="ARBA00022490"/>
    </source>
</evidence>
<dbReference type="PANTHER" id="PTHR37299">
    <property type="entry name" value="TRANSCRIPTIONAL REGULATOR-RELATED"/>
    <property type="match status" value="1"/>
</dbReference>
<reference evidence="8 9" key="1">
    <citation type="submission" date="2020-06" db="EMBL/GenBank/DDBJ databases">
        <authorList>
            <person name="Kang J."/>
        </authorList>
    </citation>
    <scope>NUCLEOTIDE SEQUENCE [LARGE SCALE GENOMIC DNA]</scope>
    <source>
        <strain evidence="8 9">DCY120</strain>
    </source>
</reference>
<dbReference type="PROSITE" id="PS50930">
    <property type="entry name" value="HTH_LYTTR"/>
    <property type="match status" value="1"/>
</dbReference>
<comment type="function">
    <text evidence="4">Required for high-level post-exponential phase expression of a series of secreted proteins.</text>
</comment>
<dbReference type="PANTHER" id="PTHR37299:SF3">
    <property type="entry name" value="STAGE 0 SPORULATION PROTEIN A HOMOLOG"/>
    <property type="match status" value="1"/>
</dbReference>
<feature type="domain" description="HTH LytTR-type" evidence="7">
    <location>
        <begin position="143"/>
        <end position="244"/>
    </location>
</feature>
<dbReference type="InterPro" id="IPR001789">
    <property type="entry name" value="Sig_transdc_resp-reg_receiver"/>
</dbReference>
<dbReference type="Gene3D" id="3.40.50.2300">
    <property type="match status" value="1"/>
</dbReference>
<dbReference type="GO" id="GO:0000156">
    <property type="term" value="F:phosphorelay response regulator activity"/>
    <property type="evidence" value="ECO:0007669"/>
    <property type="project" value="InterPro"/>
</dbReference>
<dbReference type="PROSITE" id="PS50110">
    <property type="entry name" value="RESPONSE_REGULATORY"/>
    <property type="match status" value="1"/>
</dbReference>
<evidence type="ECO:0000313" key="9">
    <source>
        <dbReference type="Proteomes" id="UP000563523"/>
    </source>
</evidence>
<gene>
    <name evidence="8" type="ORF">HU830_02885</name>
</gene>